<dbReference type="Gene3D" id="3.90.550.10">
    <property type="entry name" value="Spore Coat Polysaccharide Biosynthesis Protein SpsA, Chain A"/>
    <property type="match status" value="1"/>
</dbReference>
<evidence type="ECO:0000259" key="8">
    <source>
        <dbReference type="Pfam" id="PF04932"/>
    </source>
</evidence>
<dbReference type="InterPro" id="IPR051533">
    <property type="entry name" value="WaaL-like"/>
</dbReference>
<keyword evidence="2 6" id="KW-0812">Transmembrane</keyword>
<dbReference type="Proteomes" id="UP000011021">
    <property type="component" value="Unassembled WGS sequence"/>
</dbReference>
<keyword evidence="10" id="KW-1185">Reference proteome</keyword>
<dbReference type="eggNOG" id="COG1216">
    <property type="taxonomic scope" value="Bacteria"/>
</dbReference>
<keyword evidence="9" id="KW-0328">Glycosyltransferase</keyword>
<dbReference type="SUPFAM" id="SSF53448">
    <property type="entry name" value="Nucleotide-diphospho-sugar transferases"/>
    <property type="match status" value="1"/>
</dbReference>
<evidence type="ECO:0000256" key="4">
    <source>
        <dbReference type="ARBA" id="ARBA00023136"/>
    </source>
</evidence>
<feature type="transmembrane region" description="Helical" evidence="6">
    <location>
        <begin position="249"/>
        <end position="268"/>
    </location>
</feature>
<dbReference type="PANTHER" id="PTHR37422:SF23">
    <property type="entry name" value="TEICHURONIC ACID BIOSYNTHESIS PROTEIN TUAE"/>
    <property type="match status" value="1"/>
</dbReference>
<dbReference type="eggNOG" id="COG3307">
    <property type="taxonomic scope" value="Bacteria"/>
</dbReference>
<dbReference type="InterPro" id="IPR007016">
    <property type="entry name" value="O-antigen_ligase-rel_domated"/>
</dbReference>
<dbReference type="InterPro" id="IPR029044">
    <property type="entry name" value="Nucleotide-diphossugar_trans"/>
</dbReference>
<keyword evidence="9" id="KW-0808">Transferase</keyword>
<keyword evidence="4 6" id="KW-0472">Membrane</keyword>
<reference evidence="9 10" key="1">
    <citation type="submission" date="2010-12" db="EMBL/GenBank/DDBJ databases">
        <authorList>
            <person name="Muzny D."/>
            <person name="Qin X."/>
            <person name="Deng J."/>
            <person name="Jiang H."/>
            <person name="Liu Y."/>
            <person name="Qu J."/>
            <person name="Song X.-Z."/>
            <person name="Zhang L."/>
            <person name="Thornton R."/>
            <person name="Coyle M."/>
            <person name="Francisco L."/>
            <person name="Jackson L."/>
            <person name="Javaid M."/>
            <person name="Korchina V."/>
            <person name="Kovar C."/>
            <person name="Mata R."/>
            <person name="Mathew T."/>
            <person name="Ngo R."/>
            <person name="Nguyen L."/>
            <person name="Nguyen N."/>
            <person name="Okwuonu G."/>
            <person name="Ongeri F."/>
            <person name="Pham C."/>
            <person name="Simmons D."/>
            <person name="Wilczek-Boney K."/>
            <person name="Hale W."/>
            <person name="Jakkamsetti A."/>
            <person name="Pham P."/>
            <person name="Ruth R."/>
            <person name="San Lucas F."/>
            <person name="Warren J."/>
            <person name="Zhang J."/>
            <person name="Zhao Z."/>
            <person name="Zhou C."/>
            <person name="Zhu D."/>
            <person name="Lee S."/>
            <person name="Bess C."/>
            <person name="Blankenburg K."/>
            <person name="Forbes L."/>
            <person name="Fu Q."/>
            <person name="Gubbala S."/>
            <person name="Hirani K."/>
            <person name="Jayaseelan J.C."/>
            <person name="Lara F."/>
            <person name="Munidasa M."/>
            <person name="Palculict T."/>
            <person name="Patil S."/>
            <person name="Pu L.-L."/>
            <person name="Saada N."/>
            <person name="Tang L."/>
            <person name="Weissenberger G."/>
            <person name="Zhu Y."/>
            <person name="Hemphill L."/>
            <person name="Shang Y."/>
            <person name="Youmans B."/>
            <person name="Ayvaz T."/>
            <person name="Ross M."/>
            <person name="Santibanez J."/>
            <person name="Aqrawi P."/>
            <person name="Gross S."/>
            <person name="Joshi V."/>
            <person name="Fowler G."/>
            <person name="Nazareth L."/>
            <person name="Reid J."/>
            <person name="Worley K."/>
            <person name="Petrosino J."/>
            <person name="Highlander S."/>
            <person name="Gibbs R."/>
        </authorList>
    </citation>
    <scope>NUCLEOTIDE SEQUENCE [LARGE SCALE GENOMIC DNA]</scope>
    <source>
        <strain evidence="9 10">ATCC 51599</strain>
    </source>
</reference>
<dbReference type="PANTHER" id="PTHR37422">
    <property type="entry name" value="TEICHURONIC ACID BIOSYNTHESIS PROTEIN TUAE"/>
    <property type="match status" value="1"/>
</dbReference>
<feature type="domain" description="O-antigen ligase-related" evidence="8">
    <location>
        <begin position="185"/>
        <end position="359"/>
    </location>
</feature>
<dbReference type="Pfam" id="PF00535">
    <property type="entry name" value="Glycos_transf_2"/>
    <property type="match status" value="1"/>
</dbReference>
<feature type="transmembrane region" description="Helical" evidence="6">
    <location>
        <begin position="55"/>
        <end position="73"/>
    </location>
</feature>
<evidence type="ECO:0000256" key="3">
    <source>
        <dbReference type="ARBA" id="ARBA00022989"/>
    </source>
</evidence>
<feature type="region of interest" description="Disordered" evidence="5">
    <location>
        <begin position="461"/>
        <end position="486"/>
    </location>
</feature>
<feature type="transmembrane region" description="Helical" evidence="6">
    <location>
        <begin position="200"/>
        <end position="217"/>
    </location>
</feature>
<gene>
    <name evidence="9" type="ORF">HMPREF0551_1488</name>
</gene>
<evidence type="ECO:0000259" key="7">
    <source>
        <dbReference type="Pfam" id="PF00535"/>
    </source>
</evidence>
<organism evidence="9 10">
    <name type="scientific">Lautropia mirabilis ATCC 51599</name>
    <dbReference type="NCBI Taxonomy" id="887898"/>
    <lineage>
        <taxon>Bacteria</taxon>
        <taxon>Pseudomonadati</taxon>
        <taxon>Pseudomonadota</taxon>
        <taxon>Betaproteobacteria</taxon>
        <taxon>Burkholderiales</taxon>
        <taxon>Burkholderiaceae</taxon>
        <taxon>Lautropia</taxon>
    </lineage>
</organism>
<feature type="transmembrane region" description="Helical" evidence="6">
    <location>
        <begin position="85"/>
        <end position="103"/>
    </location>
</feature>
<feature type="transmembrane region" description="Helical" evidence="6">
    <location>
        <begin position="344"/>
        <end position="371"/>
    </location>
</feature>
<dbReference type="InterPro" id="IPR001173">
    <property type="entry name" value="Glyco_trans_2-like"/>
</dbReference>
<sequence>MLLVNVAHGLLALYLLTLLAVPKVQTPLVALTCLLAIIGGQWLKAPPLGRRLREGWAMAVPLVGYATLFAVQIEMGWLRWRDWDQVLICALGLGVLLSNLPARGPAVHRWLLPAAALGAVGALGLASWQYFQLGIPRPHGHLGAGVVGSGALKYGDLSAVLALFSLQLVLRGPQVWRRVLGGVGFMAGLGAVALTQARGALLGVALALAVLGVLWWLRRRAQSSARQGTEAGRNAREGRRPWWRQRQPVLAAVLGLVVLAGATDYMGARFADIGPQYERFQAGDNNSEVGQRLALWGIALRAARHAPFTGVGFDGFGAETQRQRDTGELARDALVLYQGPHNEYLAGLSAAGIPGLVVIVLFFWAPLVVGCRRFLRGQQTETALMLVLFSASYAAFTMTDSLLDRQISLLAYVLLASWLMSASGPGAAAAGPAGMGRPKGGAGNVAPNVVAADVAGVRGAESPNIVRPDGGERVSRSMQQGDVSGSSSASAVGVQVSAAASSAAASAGTVTTADGLSVPGGLSVAIIACNEAHRIARCLQSVSFADQIVVLDSGSTDDTVAIARGLGADVEVTPDWPGFGPQKNRALARCRYRWVLSIDADEQVSDALAAEILRVLCEASSEATVAGYWLRRSSRYCGQVIRHGLWGNDRVLRLFERQRGRFTDARVHESLVCDGETRVLEGILVHDSVDSPEDARSKARRYAFLGAEALRARGRGGSLQGGVHAGWSFVRGYLLRAGFLDGRFGLTLARLNAAGTFWKYHWAALPEAKWEQLRASLSASEPNSPFAPNARSSP</sequence>
<dbReference type="GO" id="GO:0016757">
    <property type="term" value="F:glycosyltransferase activity"/>
    <property type="evidence" value="ECO:0007669"/>
    <property type="project" value="UniProtKB-KW"/>
</dbReference>
<dbReference type="EMBL" id="AEQP01000010">
    <property type="protein sequence ID" value="EFV94741.1"/>
    <property type="molecule type" value="Genomic_DNA"/>
</dbReference>
<evidence type="ECO:0000256" key="1">
    <source>
        <dbReference type="ARBA" id="ARBA00004141"/>
    </source>
</evidence>
<evidence type="ECO:0000256" key="2">
    <source>
        <dbReference type="ARBA" id="ARBA00022692"/>
    </source>
</evidence>
<accession>E7RXR7</accession>
<feature type="transmembrane region" description="Helical" evidence="6">
    <location>
        <begin position="110"/>
        <end position="131"/>
    </location>
</feature>
<dbReference type="HOGENOM" id="CLU_407580_0_0_4"/>
<keyword evidence="3 6" id="KW-1133">Transmembrane helix</keyword>
<evidence type="ECO:0000256" key="5">
    <source>
        <dbReference type="SAM" id="MobiDB-lite"/>
    </source>
</evidence>
<feature type="transmembrane region" description="Helical" evidence="6">
    <location>
        <begin position="175"/>
        <end position="194"/>
    </location>
</feature>
<dbReference type="RefSeq" id="WP_005673771.1">
    <property type="nucleotide sequence ID" value="NZ_CP146288.1"/>
</dbReference>
<feature type="domain" description="Glycosyltransferase 2-like" evidence="7">
    <location>
        <begin position="523"/>
        <end position="626"/>
    </location>
</feature>
<evidence type="ECO:0000313" key="9">
    <source>
        <dbReference type="EMBL" id="EFV94741.1"/>
    </source>
</evidence>
<dbReference type="Pfam" id="PF04932">
    <property type="entry name" value="Wzy_C"/>
    <property type="match status" value="1"/>
</dbReference>
<dbReference type="STRING" id="887898.HMPREF0551_1488"/>
<name>E7RXR7_9BURK</name>
<protein>
    <submittedName>
        <fullName evidence="9">Glycosyltransferase, group 2 family protein</fullName>
        <ecNumber evidence="9">2.4.-.-</ecNumber>
    </submittedName>
</protein>
<comment type="subcellular location">
    <subcellularLocation>
        <location evidence="1">Membrane</location>
        <topology evidence="1">Multi-pass membrane protein</topology>
    </subcellularLocation>
</comment>
<comment type="caution">
    <text evidence="9">The sequence shown here is derived from an EMBL/GenBank/DDBJ whole genome shotgun (WGS) entry which is preliminary data.</text>
</comment>
<dbReference type="AlphaFoldDB" id="E7RXR7"/>
<proteinExistence type="predicted"/>
<dbReference type="CDD" id="cd02511">
    <property type="entry name" value="Beta4Glucosyltransferase"/>
    <property type="match status" value="1"/>
</dbReference>
<feature type="transmembrane region" description="Helical" evidence="6">
    <location>
        <begin position="24"/>
        <end position="43"/>
    </location>
</feature>
<evidence type="ECO:0000256" key="6">
    <source>
        <dbReference type="SAM" id="Phobius"/>
    </source>
</evidence>
<feature type="transmembrane region" description="Helical" evidence="6">
    <location>
        <begin position="151"/>
        <end position="170"/>
    </location>
</feature>
<dbReference type="EC" id="2.4.-.-" evidence="9"/>
<feature type="transmembrane region" description="Helical" evidence="6">
    <location>
        <begin position="409"/>
        <end position="430"/>
    </location>
</feature>
<evidence type="ECO:0000313" key="10">
    <source>
        <dbReference type="Proteomes" id="UP000011021"/>
    </source>
</evidence>
<dbReference type="GO" id="GO:0016020">
    <property type="term" value="C:membrane"/>
    <property type="evidence" value="ECO:0007669"/>
    <property type="project" value="UniProtKB-SubCell"/>
</dbReference>